<evidence type="ECO:0000313" key="2">
    <source>
        <dbReference type="Proteomes" id="UP000269379"/>
    </source>
</evidence>
<organism evidence="1 2">
    <name type="scientific">Burkholderia mallei</name>
    <name type="common">Pseudomonas mallei</name>
    <dbReference type="NCBI Taxonomy" id="13373"/>
    <lineage>
        <taxon>Bacteria</taxon>
        <taxon>Pseudomonadati</taxon>
        <taxon>Pseudomonadota</taxon>
        <taxon>Betaproteobacteria</taxon>
        <taxon>Burkholderiales</taxon>
        <taxon>Burkholderiaceae</taxon>
        <taxon>Burkholderia</taxon>
        <taxon>pseudomallei group</taxon>
    </lineage>
</organism>
<evidence type="ECO:0000313" key="1">
    <source>
        <dbReference type="EMBL" id="RPA28726.1"/>
    </source>
</evidence>
<dbReference type="KEGG" id="bmaq:DM76_4849"/>
<dbReference type="KEGG" id="bmai:DM57_10175"/>
<comment type="caution">
    <text evidence="1">The sequence shown here is derived from an EMBL/GenBank/DDBJ whole genome shotgun (WGS) entry which is preliminary data.</text>
</comment>
<dbReference type="KEGG" id="bmal:DM55_4149"/>
<name>A0AAX1XB41_BURML</name>
<reference evidence="2" key="1">
    <citation type="submission" date="2018-10" db="EMBL/GenBank/DDBJ databases">
        <title>FDA dAtabase for Regulatory Grade micrObial Sequences (FDA-ARGOS): Supporting development and validation of Infectious Disease Dx tests.</title>
        <authorList>
            <person name="Minogue T."/>
            <person name="Wolcott M."/>
            <person name="Wasieloski L."/>
            <person name="Aguilar W."/>
            <person name="Moore D."/>
            <person name="Jaissle J."/>
            <person name="Tallon L."/>
            <person name="Sadzewicz L."/>
            <person name="Zhao X."/>
            <person name="Vavikolanu K."/>
            <person name="Mehta A."/>
            <person name="Aluvathingal J."/>
            <person name="Nadendla S."/>
            <person name="Yan Y."/>
            <person name="Sichtig H."/>
        </authorList>
    </citation>
    <scope>NUCLEOTIDE SEQUENCE [LARGE SCALE GENOMIC DNA]</scope>
    <source>
        <strain evidence="2">FDAARGOS_588</strain>
    </source>
</reference>
<dbReference type="AlphaFoldDB" id="A0AAX1XB41"/>
<sequence length="50" mass="5702">MCRLALTGDDRRARNRFIDWARDAGRAVRVDAIGNIFAVARAAIRMRRPC</sequence>
<proteinExistence type="predicted"/>
<gene>
    <name evidence="1" type="ORF">EGT70_03350</name>
</gene>
<protein>
    <submittedName>
        <fullName evidence="1">Nitrate reductase</fullName>
    </submittedName>
</protein>
<dbReference type="Proteomes" id="UP000269379">
    <property type="component" value="Unassembled WGS sequence"/>
</dbReference>
<dbReference type="Gene3D" id="3.40.630.10">
    <property type="entry name" value="Zn peptidases"/>
    <property type="match status" value="1"/>
</dbReference>
<accession>A0AAX1XB41</accession>
<dbReference type="EMBL" id="RKJW01000001">
    <property type="protein sequence ID" value="RPA28726.1"/>
    <property type="molecule type" value="Genomic_DNA"/>
</dbReference>
<dbReference type="SUPFAM" id="SSF53187">
    <property type="entry name" value="Zn-dependent exopeptidases"/>
    <property type="match status" value="1"/>
</dbReference>